<feature type="binding site" evidence="6">
    <location>
        <position position="76"/>
    </location>
    <ligand>
        <name>S-adenosyl-L-methionine</name>
        <dbReference type="ChEBI" id="CHEBI:59789"/>
    </ligand>
</feature>
<feature type="binding site" evidence="6">
    <location>
        <position position="146"/>
    </location>
    <ligand>
        <name>S-adenosyl-L-methionine</name>
        <dbReference type="ChEBI" id="CHEBI:59789"/>
    </ligand>
</feature>
<dbReference type="SUPFAM" id="SSF53335">
    <property type="entry name" value="S-adenosyl-L-methionine-dependent methyltransferases"/>
    <property type="match status" value="1"/>
</dbReference>
<keyword evidence="3 6" id="KW-0489">Methyltransferase</keyword>
<evidence type="ECO:0000313" key="8">
    <source>
        <dbReference type="Proteomes" id="UP000324159"/>
    </source>
</evidence>
<keyword evidence="8" id="KW-1185">Reference proteome</keyword>
<dbReference type="Proteomes" id="UP000324159">
    <property type="component" value="Unassembled WGS sequence"/>
</dbReference>
<gene>
    <name evidence="6" type="primary">rsmG</name>
    <name evidence="7" type="ORF">EDC39_10964</name>
</gene>
<sequence length="213" mass="23764">MDELRLLAQGLEKLGLDVEPESLPRLIAFLDLLQRWNDRHNLTAIRDRRQALEKHLLDSLTPLPLLPAGVRLLDFGSGAGLPGLPLKIVRPDIELCSVESVGKKAVFQRQVVRQLRLRRVEVVQQRLERFAEAAERQGSFDGVIFRAVGRVADFAPLVLPLLADGGYLIAMKGAEGETEWADLPVAGLVREKKVGLVLPFSAASRWLLVWKKQ</sequence>
<feature type="binding site" evidence="6">
    <location>
        <begin position="127"/>
        <end position="128"/>
    </location>
    <ligand>
        <name>S-adenosyl-L-methionine</name>
        <dbReference type="ChEBI" id="CHEBI:59789"/>
    </ligand>
</feature>
<keyword evidence="4 6" id="KW-0808">Transferase</keyword>
<proteinExistence type="inferred from homology"/>
<comment type="caution">
    <text evidence="7">The sequence shown here is derived from an EMBL/GenBank/DDBJ whole genome shotgun (WGS) entry which is preliminary data.</text>
</comment>
<dbReference type="EMBL" id="VNIB01000009">
    <property type="protein sequence ID" value="TYO97661.1"/>
    <property type="molecule type" value="Genomic_DNA"/>
</dbReference>
<evidence type="ECO:0000256" key="3">
    <source>
        <dbReference type="ARBA" id="ARBA00022603"/>
    </source>
</evidence>
<dbReference type="InterPro" id="IPR029063">
    <property type="entry name" value="SAM-dependent_MTases_sf"/>
</dbReference>
<dbReference type="GO" id="GO:0005829">
    <property type="term" value="C:cytosol"/>
    <property type="evidence" value="ECO:0007669"/>
    <property type="project" value="TreeGrafter"/>
</dbReference>
<name>A0A5D3WGR3_9BACT</name>
<evidence type="ECO:0000256" key="2">
    <source>
        <dbReference type="ARBA" id="ARBA00022552"/>
    </source>
</evidence>
<dbReference type="GO" id="GO:0070043">
    <property type="term" value="F:rRNA (guanine-N7-)-methyltransferase activity"/>
    <property type="evidence" value="ECO:0007669"/>
    <property type="project" value="UniProtKB-UniRule"/>
</dbReference>
<comment type="subcellular location">
    <subcellularLocation>
        <location evidence="6">Cytoplasm</location>
    </subcellularLocation>
</comment>
<dbReference type="Pfam" id="PF02527">
    <property type="entry name" value="GidB"/>
    <property type="match status" value="1"/>
</dbReference>
<evidence type="ECO:0000256" key="1">
    <source>
        <dbReference type="ARBA" id="ARBA00022490"/>
    </source>
</evidence>
<evidence type="ECO:0000256" key="4">
    <source>
        <dbReference type="ARBA" id="ARBA00022679"/>
    </source>
</evidence>
<dbReference type="PIRSF" id="PIRSF003078">
    <property type="entry name" value="GidB"/>
    <property type="match status" value="1"/>
</dbReference>
<dbReference type="HAMAP" id="MF_00074">
    <property type="entry name" value="16SrRNA_methyltr_G"/>
    <property type="match status" value="1"/>
</dbReference>
<dbReference type="Gene3D" id="3.40.50.150">
    <property type="entry name" value="Vaccinia Virus protein VP39"/>
    <property type="match status" value="1"/>
</dbReference>
<dbReference type="CDD" id="cd02440">
    <property type="entry name" value="AdoMet_MTases"/>
    <property type="match status" value="1"/>
</dbReference>
<dbReference type="InterPro" id="IPR003682">
    <property type="entry name" value="rRNA_ssu_MeTfrase_G"/>
</dbReference>
<dbReference type="PANTHER" id="PTHR31760:SF0">
    <property type="entry name" value="S-ADENOSYL-L-METHIONINE-DEPENDENT METHYLTRANSFERASES SUPERFAMILY PROTEIN"/>
    <property type="match status" value="1"/>
</dbReference>
<organism evidence="7 8">
    <name type="scientific">Geothermobacter ehrlichii</name>
    <dbReference type="NCBI Taxonomy" id="213224"/>
    <lineage>
        <taxon>Bacteria</taxon>
        <taxon>Pseudomonadati</taxon>
        <taxon>Thermodesulfobacteriota</taxon>
        <taxon>Desulfuromonadia</taxon>
        <taxon>Desulfuromonadales</taxon>
        <taxon>Geothermobacteraceae</taxon>
        <taxon>Geothermobacter</taxon>
    </lineage>
</organism>
<dbReference type="EC" id="2.1.1.-" evidence="6"/>
<comment type="similarity">
    <text evidence="6">Belongs to the methyltransferase superfamily. RNA methyltransferase RsmG family.</text>
</comment>
<dbReference type="AlphaFoldDB" id="A0A5D3WGR3"/>
<evidence type="ECO:0000256" key="5">
    <source>
        <dbReference type="ARBA" id="ARBA00022691"/>
    </source>
</evidence>
<comment type="function">
    <text evidence="6">Specifically methylates the N7 position of a guanine in 16S rRNA.</text>
</comment>
<keyword evidence="5 6" id="KW-0949">S-adenosyl-L-methionine</keyword>
<accession>A0A5D3WGR3</accession>
<dbReference type="RefSeq" id="WP_148896306.1">
    <property type="nucleotide sequence ID" value="NZ_VNIB01000009.1"/>
</dbReference>
<protein>
    <recommendedName>
        <fullName evidence="6">Ribosomal RNA small subunit methyltransferase G</fullName>
        <ecNumber evidence="6">2.1.1.-</ecNumber>
    </recommendedName>
    <alternativeName>
        <fullName evidence="6">16S rRNA 7-methylguanosine methyltransferase</fullName>
        <shortName evidence="6">16S rRNA m7G methyltransferase</shortName>
    </alternativeName>
</protein>
<dbReference type="PANTHER" id="PTHR31760">
    <property type="entry name" value="S-ADENOSYL-L-METHIONINE-DEPENDENT METHYLTRANSFERASES SUPERFAMILY PROTEIN"/>
    <property type="match status" value="1"/>
</dbReference>
<feature type="binding site" evidence="6">
    <location>
        <position position="81"/>
    </location>
    <ligand>
        <name>S-adenosyl-L-methionine</name>
        <dbReference type="ChEBI" id="CHEBI:59789"/>
    </ligand>
</feature>
<dbReference type="OrthoDB" id="9808773at2"/>
<reference evidence="7 8" key="1">
    <citation type="submission" date="2019-07" db="EMBL/GenBank/DDBJ databases">
        <title>Genomic Encyclopedia of Type Strains, Phase IV (KMG-IV): sequencing the most valuable type-strain genomes for metagenomic binning, comparative biology and taxonomic classification.</title>
        <authorList>
            <person name="Goeker M."/>
        </authorList>
    </citation>
    <scope>NUCLEOTIDE SEQUENCE [LARGE SCALE GENOMIC DNA]</scope>
    <source>
        <strain evidence="7 8">SS015</strain>
    </source>
</reference>
<keyword evidence="1 6" id="KW-0963">Cytoplasm</keyword>
<keyword evidence="2 6" id="KW-0698">rRNA processing</keyword>
<evidence type="ECO:0000256" key="6">
    <source>
        <dbReference type="HAMAP-Rule" id="MF_00074"/>
    </source>
</evidence>
<evidence type="ECO:0000313" key="7">
    <source>
        <dbReference type="EMBL" id="TYO97661.1"/>
    </source>
</evidence>
<comment type="caution">
    <text evidence="6">Lacks conserved residue(s) required for the propagation of feature annotation.</text>
</comment>
<dbReference type="NCBIfam" id="TIGR00138">
    <property type="entry name" value="rsmG_gidB"/>
    <property type="match status" value="1"/>
</dbReference>